<name>A0A9X9P0L3_9CAUD</name>
<dbReference type="Pfam" id="PF12571">
    <property type="entry name" value="Phage_tail_fib"/>
    <property type="match status" value="1"/>
</dbReference>
<feature type="domain" description="Phage tail fibre protein N-terminal" evidence="1">
    <location>
        <begin position="3"/>
        <end position="160"/>
    </location>
</feature>
<keyword evidence="3" id="KW-1185">Reference proteome</keyword>
<dbReference type="InterPro" id="IPR022225">
    <property type="entry name" value="Phage_tail_fibre_N"/>
</dbReference>
<evidence type="ECO:0000313" key="2">
    <source>
        <dbReference type="EMBL" id="UYE91938.1"/>
    </source>
</evidence>
<organism evidence="2 3">
    <name type="scientific">Aeromonas phage A051</name>
    <dbReference type="NCBI Taxonomy" id="2985286"/>
    <lineage>
        <taxon>Viruses</taxon>
        <taxon>Duplodnaviria</taxon>
        <taxon>Heunggongvirae</taxon>
        <taxon>Uroviricota</taxon>
        <taxon>Caudoviricetes</taxon>
        <taxon>Peduoviridae</taxon>
        <taxon>Bielevirus</taxon>
        <taxon>Bielevirus A051</taxon>
    </lineage>
</organism>
<evidence type="ECO:0000259" key="1">
    <source>
        <dbReference type="Pfam" id="PF12571"/>
    </source>
</evidence>
<accession>A0A9X9P0L3</accession>
<dbReference type="Proteomes" id="UP001164424">
    <property type="component" value="Segment"/>
</dbReference>
<sequence length="887" mass="96125">MSQVITNAFEHYWQSSLAAEQPVVLDEFILADIPNLDITSPIDPDAGLPPESQIVHRQNVDQRGRINNNAVAYTIVMDTTVGDFSFNAMYLRNKQNGVIGMIVYKGRETKLKTDQTTGQTGNSLVKSMLMGYDQAAEATLTHVDAGTWQIDYAARLRGQDEDLRQLASQLYGHHTFIGDGFKVVQQDGGHQVTQGVAIVGGLRIELKQPQVIYPGTKPIGVWVDVHRAGSLLSEHQNHFTIITSVADLTDHVDGSGYQHYVAKLGTVQADNSVVDGRGNTGGGGSSIPDALARLEQADDKLAINNREAIRRSYAEVGYHVVGTFEAGFTYVNANDVGIHEATGKGYTGPAGNVDAGTNPEAGPFVSVSNNYCGTVKDVQAAIALAPKAGSRMRIAARNYALFEAKSGTSLYPLVNPQLEAGLYLALKMENGEISTTGAGATDYDDTFILNQLIQYGKSINAAVKVDCNLTLRTPFDAHTFIRLPQDFTIYSLNPRLYRITIRAQSGVTRDAGLCLESFAGLNGPEPAMCSGTVCQDIYINADSTDGGVVKVGHCIIGAMFRTMFIRPYASGFSRHNILLCRAWYATIEGLFGRAGKGCGVTIGKHPDVNQAWDGAVNGIEIDQVWGHTNGQDGTWVANTAEDIGYGVGLYGQMFSVHIGKVIAEANQGSGFQNKISYGDFKIDTMYLETNLGYDYYSAITNSAGISWQTPCVFLSKNADVKVKPDSNTTASLIGFPFVISGNTFDFTGVNFANLKLSRQTAYSVRNTLGPIMSNDFKIVSSEDGNLNSSTVVCKGPNPVSSLEFNNNVELIFIPYQTTTSTDQFVYQITKDGVDQGTTLGKAGPFTAYQPVKLTSWSGSYDAFYSFRVLDTYSETCPGRFVMRARHL</sequence>
<reference evidence="2" key="1">
    <citation type="submission" date="2022-09" db="EMBL/GenBank/DDBJ databases">
        <authorList>
            <person name="Lin M."/>
            <person name="Ye Y."/>
        </authorList>
    </citation>
    <scope>NUCLEOTIDE SEQUENCE</scope>
</reference>
<protein>
    <recommendedName>
        <fullName evidence="1">Phage tail fibre protein N-terminal domain-containing protein</fullName>
    </recommendedName>
</protein>
<gene>
    <name evidence="2" type="ORF">A051pD_gene0014</name>
</gene>
<dbReference type="EMBL" id="OP484843">
    <property type="protein sequence ID" value="UYE91938.1"/>
    <property type="molecule type" value="Genomic_DNA"/>
</dbReference>
<evidence type="ECO:0000313" key="3">
    <source>
        <dbReference type="Proteomes" id="UP001164424"/>
    </source>
</evidence>
<proteinExistence type="predicted"/>